<dbReference type="Proteomes" id="UP000663829">
    <property type="component" value="Unassembled WGS sequence"/>
</dbReference>
<dbReference type="Gene3D" id="3.40.50.150">
    <property type="entry name" value="Vaccinia Virus protein VP39"/>
    <property type="match status" value="1"/>
</dbReference>
<dbReference type="Gene3D" id="3.30.70.330">
    <property type="match status" value="1"/>
</dbReference>
<proteinExistence type="inferred from homology"/>
<evidence type="ECO:0000313" key="10">
    <source>
        <dbReference type="Proteomes" id="UP000663829"/>
    </source>
</evidence>
<comment type="catalytic activity">
    <reaction evidence="1">
        <text>[phosphatase 2A protein]-C-terminal L-leucine + S-adenosyl-L-methionine = [phosphatase 2A protein]-C-terminal L-leucine methyl ester + S-adenosyl-L-homocysteine</text>
        <dbReference type="Rhea" id="RHEA:48544"/>
        <dbReference type="Rhea" id="RHEA-COMP:12134"/>
        <dbReference type="Rhea" id="RHEA-COMP:12135"/>
        <dbReference type="ChEBI" id="CHEBI:57856"/>
        <dbReference type="ChEBI" id="CHEBI:59789"/>
        <dbReference type="ChEBI" id="CHEBI:90516"/>
        <dbReference type="ChEBI" id="CHEBI:90517"/>
        <dbReference type="EC" id="2.1.1.233"/>
    </reaction>
</comment>
<dbReference type="SUPFAM" id="SSF53335">
    <property type="entry name" value="S-adenosyl-L-methionine-dependent methyltransferases"/>
    <property type="match status" value="1"/>
</dbReference>
<dbReference type="EMBL" id="CAJOBC010063592">
    <property type="protein sequence ID" value="CAF4218252.1"/>
    <property type="molecule type" value="Genomic_DNA"/>
</dbReference>
<dbReference type="EMBL" id="CAJNOQ010014838">
    <property type="protein sequence ID" value="CAF1349552.1"/>
    <property type="molecule type" value="Genomic_DNA"/>
</dbReference>
<evidence type="ECO:0000256" key="1">
    <source>
        <dbReference type="ARBA" id="ARBA00000724"/>
    </source>
</evidence>
<name>A0A815HDY9_9BILA</name>
<accession>A0A815HDY9</accession>
<comment type="similarity">
    <text evidence="2">Belongs to the methyltransferase superfamily. LCMT family.</text>
</comment>
<evidence type="ECO:0000256" key="6">
    <source>
        <dbReference type="ARBA" id="ARBA00022691"/>
    </source>
</evidence>
<dbReference type="Pfam" id="PF04072">
    <property type="entry name" value="LCM"/>
    <property type="match status" value="1"/>
</dbReference>
<evidence type="ECO:0000256" key="4">
    <source>
        <dbReference type="ARBA" id="ARBA00022603"/>
    </source>
</evidence>
<dbReference type="SUPFAM" id="SSF54928">
    <property type="entry name" value="RNA-binding domain, RBD"/>
    <property type="match status" value="1"/>
</dbReference>
<dbReference type="InterPro" id="IPR016651">
    <property type="entry name" value="LCMT1"/>
</dbReference>
<reference evidence="8" key="1">
    <citation type="submission" date="2021-02" db="EMBL/GenBank/DDBJ databases">
        <authorList>
            <person name="Nowell W R."/>
        </authorList>
    </citation>
    <scope>NUCLEOTIDE SEQUENCE</scope>
</reference>
<dbReference type="PANTHER" id="PTHR13600">
    <property type="entry name" value="LEUCINE CARBOXYL METHYLTRANSFERASE"/>
    <property type="match status" value="1"/>
</dbReference>
<evidence type="ECO:0000256" key="5">
    <source>
        <dbReference type="ARBA" id="ARBA00022679"/>
    </source>
</evidence>
<evidence type="ECO:0000256" key="7">
    <source>
        <dbReference type="ARBA" id="ARBA00032526"/>
    </source>
</evidence>
<keyword evidence="6" id="KW-0949">S-adenosyl-L-methionine</keyword>
<dbReference type="GO" id="GO:0032259">
    <property type="term" value="P:methylation"/>
    <property type="evidence" value="ECO:0007669"/>
    <property type="project" value="UniProtKB-KW"/>
</dbReference>
<dbReference type="GO" id="GO:0003676">
    <property type="term" value="F:nucleic acid binding"/>
    <property type="evidence" value="ECO:0007669"/>
    <property type="project" value="InterPro"/>
</dbReference>
<dbReference type="InterPro" id="IPR012677">
    <property type="entry name" value="Nucleotide-bd_a/b_plait_sf"/>
</dbReference>
<feature type="non-terminal residue" evidence="8">
    <location>
        <position position="1"/>
    </location>
</feature>
<gene>
    <name evidence="8" type="ORF">GPM918_LOCUS30836</name>
    <name evidence="9" type="ORF">SRO942_LOCUS31463</name>
</gene>
<dbReference type="GO" id="GO:0005829">
    <property type="term" value="C:cytosol"/>
    <property type="evidence" value="ECO:0007669"/>
    <property type="project" value="TreeGrafter"/>
</dbReference>
<protein>
    <recommendedName>
        <fullName evidence="3">[phosphatase 2A protein]-leucine-carboxy methyltransferase</fullName>
        <ecNumber evidence="3">2.1.1.233</ecNumber>
    </recommendedName>
    <alternativeName>
        <fullName evidence="7">[Phosphatase 2A protein]-leucine-carboxy methyltransferase 1</fullName>
    </alternativeName>
</protein>
<dbReference type="GO" id="GO:0018423">
    <property type="term" value="F:protein C-terminal leucine carboxyl O-methyltransferase activity"/>
    <property type="evidence" value="ECO:0007669"/>
    <property type="project" value="UniProtKB-EC"/>
</dbReference>
<dbReference type="PANTHER" id="PTHR13600:SF21">
    <property type="entry name" value="LEUCINE CARBOXYL METHYLTRANSFERASE 1"/>
    <property type="match status" value="1"/>
</dbReference>
<dbReference type="OrthoDB" id="78437at2759"/>
<keyword evidence="5" id="KW-0808">Transferase</keyword>
<dbReference type="InterPro" id="IPR007213">
    <property type="entry name" value="Ppm1/Ppm2/Tcmp"/>
</dbReference>
<dbReference type="InterPro" id="IPR029063">
    <property type="entry name" value="SAM-dependent_MTases_sf"/>
</dbReference>
<comment type="caution">
    <text evidence="8">The sequence shown here is derived from an EMBL/GenBank/DDBJ whole genome shotgun (WGS) entry which is preliminary data.</text>
</comment>
<dbReference type="InterPro" id="IPR035979">
    <property type="entry name" value="RBD_domain_sf"/>
</dbReference>
<evidence type="ECO:0000256" key="2">
    <source>
        <dbReference type="ARBA" id="ARBA00010703"/>
    </source>
</evidence>
<dbReference type="Proteomes" id="UP000681722">
    <property type="component" value="Unassembled WGS sequence"/>
</dbReference>
<evidence type="ECO:0000256" key="3">
    <source>
        <dbReference type="ARBA" id="ARBA00012834"/>
    </source>
</evidence>
<evidence type="ECO:0000313" key="8">
    <source>
        <dbReference type="EMBL" id="CAF1349552.1"/>
    </source>
</evidence>
<keyword evidence="4" id="KW-0489">Methyltransferase</keyword>
<dbReference type="EC" id="2.1.1.233" evidence="3"/>
<evidence type="ECO:0000313" key="9">
    <source>
        <dbReference type="EMBL" id="CAF4218252.1"/>
    </source>
</evidence>
<keyword evidence="10" id="KW-1185">Reference proteome</keyword>
<organism evidence="8 10">
    <name type="scientific">Didymodactylos carnosus</name>
    <dbReference type="NCBI Taxonomy" id="1234261"/>
    <lineage>
        <taxon>Eukaryota</taxon>
        <taxon>Metazoa</taxon>
        <taxon>Spiralia</taxon>
        <taxon>Gnathifera</taxon>
        <taxon>Rotifera</taxon>
        <taxon>Eurotatoria</taxon>
        <taxon>Bdelloidea</taxon>
        <taxon>Philodinida</taxon>
        <taxon>Philodinidae</taxon>
        <taxon>Didymodactylos</taxon>
    </lineage>
</organism>
<sequence length="373" mass="43111">FGRKRTERALETQDEFHSSLWELGVSVEYQTCATPKFENFYIIRYKTCQFATYAREKLHAFQFPDGEVLSVQYYDDKIIADLVSSQNGSYDTCGIGQLIHQMSNLQGSQEEYLEHCNIPLPPKQKYAPFDCPVAKTLQISPQRSIPDDYLRDVFNRFGNLIDVSMHGPRTAYATYADVKSANRACEQLNDLMEEAFRINQRKSRKAKNDVAVQGTNDSSVLSKVSMVKLGYFDDPYIGEFVEKDVRRSPSINRGYYIRMKALEYALNTFYSIYDQQDVQIVNLGAGFDSTWFRLSDERKTRTYFVDIDFPDVMKRKLSLIAARPKLNDIFESHQETYSVLDNFVLDADFDIKRGINTRMSWSNRDASLTVKSD</sequence>
<dbReference type="AlphaFoldDB" id="A0A815HDY9"/>